<protein>
    <submittedName>
        <fullName evidence="2">Uncharacterized protein</fullName>
    </submittedName>
</protein>
<sequence length="100" mass="10730">IQRDGQHITHGDALEVSLAIGAKTDLTKRGMVLLRKHKAPALVRAYGDGLYDGLRYSHGIAQKALRQGGPGRREKSGASRGRGLMGSSGRVKQQKRGSLV</sequence>
<dbReference type="AlphaFoldDB" id="X0UWR1"/>
<accession>X0UWR1</accession>
<gene>
    <name evidence="2" type="ORF">S01H1_27837</name>
</gene>
<proteinExistence type="predicted"/>
<reference evidence="2" key="1">
    <citation type="journal article" date="2014" name="Front. Microbiol.">
        <title>High frequency of phylogenetically diverse reductive dehalogenase-homologous genes in deep subseafloor sedimentary metagenomes.</title>
        <authorList>
            <person name="Kawai M."/>
            <person name="Futagami T."/>
            <person name="Toyoda A."/>
            <person name="Takaki Y."/>
            <person name="Nishi S."/>
            <person name="Hori S."/>
            <person name="Arai W."/>
            <person name="Tsubouchi T."/>
            <person name="Morono Y."/>
            <person name="Uchiyama I."/>
            <person name="Ito T."/>
            <person name="Fujiyama A."/>
            <person name="Inagaki F."/>
            <person name="Takami H."/>
        </authorList>
    </citation>
    <scope>NUCLEOTIDE SEQUENCE</scope>
    <source>
        <strain evidence="2">Expedition CK06-06</strain>
    </source>
</reference>
<evidence type="ECO:0000256" key="1">
    <source>
        <dbReference type="SAM" id="MobiDB-lite"/>
    </source>
</evidence>
<evidence type="ECO:0000313" key="2">
    <source>
        <dbReference type="EMBL" id="GAF92875.1"/>
    </source>
</evidence>
<feature type="compositionally biased region" description="Low complexity" evidence="1">
    <location>
        <begin position="78"/>
        <end position="90"/>
    </location>
</feature>
<name>X0UWR1_9ZZZZ</name>
<organism evidence="2">
    <name type="scientific">marine sediment metagenome</name>
    <dbReference type="NCBI Taxonomy" id="412755"/>
    <lineage>
        <taxon>unclassified sequences</taxon>
        <taxon>metagenomes</taxon>
        <taxon>ecological metagenomes</taxon>
    </lineage>
</organism>
<dbReference type="EMBL" id="BARS01016979">
    <property type="protein sequence ID" value="GAF92875.1"/>
    <property type="molecule type" value="Genomic_DNA"/>
</dbReference>
<feature type="region of interest" description="Disordered" evidence="1">
    <location>
        <begin position="63"/>
        <end position="100"/>
    </location>
</feature>
<comment type="caution">
    <text evidence="2">The sequence shown here is derived from an EMBL/GenBank/DDBJ whole genome shotgun (WGS) entry which is preliminary data.</text>
</comment>
<feature type="non-terminal residue" evidence="2">
    <location>
        <position position="1"/>
    </location>
</feature>